<dbReference type="SMART" id="SM00382">
    <property type="entry name" value="AAA"/>
    <property type="match status" value="1"/>
</dbReference>
<dbReference type="Gene3D" id="3.40.50.300">
    <property type="entry name" value="P-loop containing nucleotide triphosphate hydrolases"/>
    <property type="match status" value="1"/>
</dbReference>
<dbReference type="CDD" id="cd03230">
    <property type="entry name" value="ABC_DR_subfamily_A"/>
    <property type="match status" value="1"/>
</dbReference>
<keyword evidence="3" id="KW-0547">Nucleotide-binding</keyword>
<evidence type="ECO:0000256" key="2">
    <source>
        <dbReference type="ARBA" id="ARBA00022448"/>
    </source>
</evidence>
<evidence type="ECO:0000256" key="3">
    <source>
        <dbReference type="ARBA" id="ARBA00022741"/>
    </source>
</evidence>
<dbReference type="InterPro" id="IPR027417">
    <property type="entry name" value="P-loop_NTPase"/>
</dbReference>
<gene>
    <name evidence="6" type="ORF">STRCR_0713</name>
</gene>
<keyword evidence="2" id="KW-0813">Transport</keyword>
<evidence type="ECO:0000256" key="1">
    <source>
        <dbReference type="ARBA" id="ARBA00005417"/>
    </source>
</evidence>
<dbReference type="GO" id="GO:0016887">
    <property type="term" value="F:ATP hydrolysis activity"/>
    <property type="evidence" value="ECO:0007669"/>
    <property type="project" value="InterPro"/>
</dbReference>
<sequence length="309" mass="33809">MVETILTCKQIVKHFKTKSVLKGVDLTIRAGRILALLGPNGTGKTTLIRTILGLLKADSGTVELFGETLTTRNRTDLLKHIGVQNDGNLYEQLSVKENLRIWGQLYGLDASDIEQAISEVVRCLDLVAYLNEPVGKLSKGNRQKAALARAILHQPKLLILDEPTTGLDPQMVESFLSYLKELVASRGTTVLMCTHQLHGLEEIVDEVAIMSEGKILLAGDLQPLLASYDDGQPLHLEVEPLAIGKTLAQLYGEASAEKGYLLVKNITRQGIPNLVRDLTTQGCQLYSLVRESVSLTDLYLEVIGGAKDE</sequence>
<accession>G5JRC6</accession>
<dbReference type="InterPro" id="IPR003593">
    <property type="entry name" value="AAA+_ATPase"/>
</dbReference>
<feature type="domain" description="ABC transporter" evidence="5">
    <location>
        <begin position="6"/>
        <end position="237"/>
    </location>
</feature>
<dbReference type="InterPro" id="IPR003439">
    <property type="entry name" value="ABC_transporter-like_ATP-bd"/>
</dbReference>
<dbReference type="STRING" id="873449.STRCR_0713"/>
<dbReference type="Proteomes" id="UP000004322">
    <property type="component" value="Unassembled WGS sequence"/>
</dbReference>
<protein>
    <submittedName>
        <fullName evidence="6">Homoserine kinase family protein</fullName>
    </submittedName>
</protein>
<evidence type="ECO:0000313" key="7">
    <source>
        <dbReference type="Proteomes" id="UP000004322"/>
    </source>
</evidence>
<dbReference type="PROSITE" id="PS00211">
    <property type="entry name" value="ABC_TRANSPORTER_1"/>
    <property type="match status" value="1"/>
</dbReference>
<comment type="caution">
    <text evidence="6">The sequence shown here is derived from an EMBL/GenBank/DDBJ whole genome shotgun (WGS) entry which is preliminary data.</text>
</comment>
<evidence type="ECO:0000256" key="4">
    <source>
        <dbReference type="ARBA" id="ARBA00022840"/>
    </source>
</evidence>
<proteinExistence type="inferred from homology"/>
<dbReference type="OrthoDB" id="9801987at2"/>
<dbReference type="InterPro" id="IPR017871">
    <property type="entry name" value="ABC_transporter-like_CS"/>
</dbReference>
<organism evidence="6 7">
    <name type="scientific">Streptococcus criceti HS-6</name>
    <dbReference type="NCBI Taxonomy" id="873449"/>
    <lineage>
        <taxon>Bacteria</taxon>
        <taxon>Bacillati</taxon>
        <taxon>Bacillota</taxon>
        <taxon>Bacilli</taxon>
        <taxon>Lactobacillales</taxon>
        <taxon>Streptococcaceae</taxon>
        <taxon>Streptococcus</taxon>
    </lineage>
</organism>
<evidence type="ECO:0000313" key="6">
    <source>
        <dbReference type="EMBL" id="EHI75374.1"/>
    </source>
</evidence>
<dbReference type="AlphaFoldDB" id="G5JRC6"/>
<reference evidence="6" key="1">
    <citation type="submission" date="2011-07" db="EMBL/GenBank/DDBJ databases">
        <authorList>
            <person name="Stanhope M.J."/>
            <person name="Durkin A.S."/>
            <person name="Hostetler J."/>
            <person name="Kim M."/>
            <person name="Radune D."/>
            <person name="Singh I."/>
            <person name="Town C.D."/>
        </authorList>
    </citation>
    <scope>NUCLEOTIDE SEQUENCE [LARGE SCALE GENOMIC DNA]</scope>
    <source>
        <strain evidence="6">HS-6</strain>
    </source>
</reference>
<dbReference type="SUPFAM" id="SSF52540">
    <property type="entry name" value="P-loop containing nucleoside triphosphate hydrolases"/>
    <property type="match status" value="1"/>
</dbReference>
<dbReference type="PANTHER" id="PTHR42711">
    <property type="entry name" value="ABC TRANSPORTER ATP-BINDING PROTEIN"/>
    <property type="match status" value="1"/>
</dbReference>
<dbReference type="EMBL" id="AEUV02000002">
    <property type="protein sequence ID" value="EHI75374.1"/>
    <property type="molecule type" value="Genomic_DNA"/>
</dbReference>
<keyword evidence="6" id="KW-0418">Kinase</keyword>
<dbReference type="GO" id="GO:0016301">
    <property type="term" value="F:kinase activity"/>
    <property type="evidence" value="ECO:0007669"/>
    <property type="project" value="UniProtKB-KW"/>
</dbReference>
<dbReference type="eggNOG" id="COG1131">
    <property type="taxonomic scope" value="Bacteria"/>
</dbReference>
<evidence type="ECO:0000259" key="5">
    <source>
        <dbReference type="PROSITE" id="PS50893"/>
    </source>
</evidence>
<keyword evidence="6" id="KW-0808">Transferase</keyword>
<dbReference type="PANTHER" id="PTHR42711:SF5">
    <property type="entry name" value="ABC TRANSPORTER ATP-BINDING PROTEIN NATA"/>
    <property type="match status" value="1"/>
</dbReference>
<dbReference type="Pfam" id="PF00005">
    <property type="entry name" value="ABC_tran"/>
    <property type="match status" value="1"/>
</dbReference>
<keyword evidence="4" id="KW-0067">ATP-binding</keyword>
<keyword evidence="7" id="KW-1185">Reference proteome</keyword>
<dbReference type="RefSeq" id="WP_004229717.1">
    <property type="nucleotide sequence ID" value="NZ_AEUV02000002.1"/>
</dbReference>
<dbReference type="GO" id="GO:0005524">
    <property type="term" value="F:ATP binding"/>
    <property type="evidence" value="ECO:0007669"/>
    <property type="project" value="UniProtKB-KW"/>
</dbReference>
<name>G5JRC6_STRCG</name>
<comment type="similarity">
    <text evidence="1">Belongs to the ABC transporter superfamily.</text>
</comment>
<dbReference type="InterPro" id="IPR050763">
    <property type="entry name" value="ABC_transporter_ATP-binding"/>
</dbReference>
<dbReference type="PROSITE" id="PS50893">
    <property type="entry name" value="ABC_TRANSPORTER_2"/>
    <property type="match status" value="1"/>
</dbReference>